<organism evidence="6 7">
    <name type="scientific">Actinophytocola oryzae</name>
    <dbReference type="NCBI Taxonomy" id="502181"/>
    <lineage>
        <taxon>Bacteria</taxon>
        <taxon>Bacillati</taxon>
        <taxon>Actinomycetota</taxon>
        <taxon>Actinomycetes</taxon>
        <taxon>Pseudonocardiales</taxon>
        <taxon>Pseudonocardiaceae</taxon>
    </lineage>
</organism>
<dbReference type="EMBL" id="SOCP01000001">
    <property type="protein sequence ID" value="TDV57550.1"/>
    <property type="molecule type" value="Genomic_DNA"/>
</dbReference>
<evidence type="ECO:0000313" key="7">
    <source>
        <dbReference type="Proteomes" id="UP000294927"/>
    </source>
</evidence>
<dbReference type="RefSeq" id="WP_133900803.1">
    <property type="nucleotide sequence ID" value="NZ_SOCP01000001.1"/>
</dbReference>
<dbReference type="GO" id="GO:0005524">
    <property type="term" value="F:ATP binding"/>
    <property type="evidence" value="ECO:0007669"/>
    <property type="project" value="UniProtKB-KW"/>
</dbReference>
<dbReference type="NCBIfam" id="NF047744">
    <property type="entry name" value="CG0192_rel"/>
    <property type="match status" value="1"/>
</dbReference>
<sequence>MAILHKATLHPTKLELLAAWLPGRGWYAEPDGELTRVASYRFDDPAGVVGIETSLVRVGDGPVYQVPLTYREAPLEGGDGWLLGTAEHSVLGKRWIYDGCGDPVYVTALAGAVFGAVGQAEEFFDGGTDRREPSMRIAATPGEAPSVTTIRHVVGDDPTLIVTDDVELTLARRLGAAALTGALLTATWPGQETPVALASASQ</sequence>
<name>A0A4R7W4B5_9PSEU</name>
<keyword evidence="2" id="KW-0547">Nucleotide-binding</keyword>
<evidence type="ECO:0000259" key="5">
    <source>
        <dbReference type="Pfam" id="PF18085"/>
    </source>
</evidence>
<dbReference type="Pfam" id="PF18085">
    <property type="entry name" value="Mak_N_cap"/>
    <property type="match status" value="1"/>
</dbReference>
<keyword evidence="7" id="KW-1185">Reference proteome</keyword>
<accession>A0A4R7W4B5</accession>
<dbReference type="Proteomes" id="UP000294927">
    <property type="component" value="Unassembled WGS sequence"/>
</dbReference>
<keyword evidence="3" id="KW-0418">Kinase</keyword>
<evidence type="ECO:0000256" key="1">
    <source>
        <dbReference type="ARBA" id="ARBA00022679"/>
    </source>
</evidence>
<reference evidence="6 7" key="1">
    <citation type="submission" date="2019-03" db="EMBL/GenBank/DDBJ databases">
        <title>Genomic Encyclopedia of Archaeal and Bacterial Type Strains, Phase II (KMG-II): from individual species to whole genera.</title>
        <authorList>
            <person name="Goeker M."/>
        </authorList>
    </citation>
    <scope>NUCLEOTIDE SEQUENCE [LARGE SCALE GENOMIC DNA]</scope>
    <source>
        <strain evidence="6 7">DSM 45499</strain>
    </source>
</reference>
<keyword evidence="4" id="KW-0067">ATP-binding</keyword>
<keyword evidence="1" id="KW-0808">Transferase</keyword>
<dbReference type="InterPro" id="IPR040999">
    <property type="entry name" value="Mak_N_cap"/>
</dbReference>
<evidence type="ECO:0000256" key="3">
    <source>
        <dbReference type="ARBA" id="ARBA00022777"/>
    </source>
</evidence>
<dbReference type="AlphaFoldDB" id="A0A4R7W4B5"/>
<protein>
    <recommendedName>
        <fullName evidence="5">Maltokinase N-terminal cap domain-containing protein</fullName>
    </recommendedName>
</protein>
<dbReference type="GO" id="GO:0016301">
    <property type="term" value="F:kinase activity"/>
    <property type="evidence" value="ECO:0007669"/>
    <property type="project" value="UniProtKB-KW"/>
</dbReference>
<evidence type="ECO:0000256" key="4">
    <source>
        <dbReference type="ARBA" id="ARBA00022840"/>
    </source>
</evidence>
<evidence type="ECO:0000313" key="6">
    <source>
        <dbReference type="EMBL" id="TDV57550.1"/>
    </source>
</evidence>
<dbReference type="OrthoDB" id="3787729at2"/>
<gene>
    <name evidence="6" type="ORF">CLV71_101421</name>
</gene>
<evidence type="ECO:0000256" key="2">
    <source>
        <dbReference type="ARBA" id="ARBA00022741"/>
    </source>
</evidence>
<feature type="domain" description="Maltokinase N-terminal cap" evidence="5">
    <location>
        <begin position="20"/>
        <end position="102"/>
    </location>
</feature>
<comment type="caution">
    <text evidence="6">The sequence shown here is derived from an EMBL/GenBank/DDBJ whole genome shotgun (WGS) entry which is preliminary data.</text>
</comment>
<proteinExistence type="predicted"/>